<proteinExistence type="predicted"/>
<dbReference type="VEuPathDB" id="MicrosporidiaDB:VICG_02026"/>
<dbReference type="EMBL" id="JH370154">
    <property type="protein sequence ID" value="ELA40937.1"/>
    <property type="molecule type" value="Genomic_DNA"/>
</dbReference>
<dbReference type="Pfam" id="PF23953">
    <property type="entry name" value="TPR_COPA_B"/>
    <property type="match status" value="1"/>
</dbReference>
<name>L2GKW1_VITCO</name>
<evidence type="ECO:0000259" key="1">
    <source>
        <dbReference type="Pfam" id="PF23953"/>
    </source>
</evidence>
<accession>L2GKW1</accession>
<dbReference type="HOGENOM" id="CLU_1645041_0_0_1"/>
<dbReference type="RefSeq" id="XP_007605471.1">
    <property type="nucleotide sequence ID" value="XM_007605409.1"/>
</dbReference>
<dbReference type="STRING" id="993615.L2GKW1"/>
<dbReference type="InParanoid" id="L2GKW1"/>
<dbReference type="InterPro" id="IPR056176">
    <property type="entry name" value="TPR_COPA_B"/>
</dbReference>
<dbReference type="AlphaFoldDB" id="L2GKW1"/>
<dbReference type="OrthoDB" id="10261470at2759"/>
<sequence>MDFISFKRDFFNGLNPEPMESFRDKAISFFESLELYERALLLCTDENQRFEILLKLNRLEDALKNANSLIKYEKLGRRFLSLGEFNRASECFLKSNDLDSLLLTDAFGDKKYLGYVAKKAKENGRNNLAFLAGYKNKDYELCAKLLKDTPFYQAFKQFYTE</sequence>
<organism evidence="2 3">
    <name type="scientific">Vittaforma corneae (strain ATCC 50505)</name>
    <name type="common">Microsporidian parasite</name>
    <name type="synonym">Nosema corneum</name>
    <dbReference type="NCBI Taxonomy" id="993615"/>
    <lineage>
        <taxon>Eukaryota</taxon>
        <taxon>Fungi</taxon>
        <taxon>Fungi incertae sedis</taxon>
        <taxon>Microsporidia</taxon>
        <taxon>Nosematidae</taxon>
        <taxon>Vittaforma</taxon>
    </lineage>
</organism>
<dbReference type="Proteomes" id="UP000011082">
    <property type="component" value="Unassembled WGS sequence"/>
</dbReference>
<dbReference type="Gene3D" id="1.25.40.470">
    <property type="match status" value="1"/>
</dbReference>
<keyword evidence="3" id="KW-1185">Reference proteome</keyword>
<dbReference type="GeneID" id="19882736"/>
<evidence type="ECO:0000313" key="3">
    <source>
        <dbReference type="Proteomes" id="UP000011082"/>
    </source>
</evidence>
<feature type="domain" description="COPA/B TPR" evidence="1">
    <location>
        <begin position="23"/>
        <end position="149"/>
    </location>
</feature>
<evidence type="ECO:0000313" key="2">
    <source>
        <dbReference type="EMBL" id="ELA40937.1"/>
    </source>
</evidence>
<gene>
    <name evidence="2" type="ORF">VICG_02026</name>
</gene>
<protein>
    <recommendedName>
        <fullName evidence="1">COPA/B TPR domain-containing protein</fullName>
    </recommendedName>
</protein>
<reference evidence="3" key="1">
    <citation type="submission" date="2011-05" db="EMBL/GenBank/DDBJ databases">
        <title>The genome sequence of Vittaforma corneae strain ATCC 50505.</title>
        <authorList>
            <consortium name="The Broad Institute Genome Sequencing Platform"/>
            <person name="Cuomo C."/>
            <person name="Didier E."/>
            <person name="Bowers L."/>
            <person name="Young S.K."/>
            <person name="Zeng Q."/>
            <person name="Gargeya S."/>
            <person name="Fitzgerald M."/>
            <person name="Haas B."/>
            <person name="Abouelleil A."/>
            <person name="Alvarado L."/>
            <person name="Arachchi H.M."/>
            <person name="Berlin A."/>
            <person name="Chapman S.B."/>
            <person name="Gearin G."/>
            <person name="Goldberg J."/>
            <person name="Griggs A."/>
            <person name="Gujja S."/>
            <person name="Hansen M."/>
            <person name="Heiman D."/>
            <person name="Howarth C."/>
            <person name="Larimer J."/>
            <person name="Lui A."/>
            <person name="MacDonald P.J.P."/>
            <person name="McCowen C."/>
            <person name="Montmayeur A."/>
            <person name="Murphy C."/>
            <person name="Neiman D."/>
            <person name="Pearson M."/>
            <person name="Priest M."/>
            <person name="Roberts A."/>
            <person name="Saif S."/>
            <person name="Shea T."/>
            <person name="Sisk P."/>
            <person name="Stolte C."/>
            <person name="Sykes S."/>
            <person name="Wortman J."/>
            <person name="Nusbaum C."/>
            <person name="Birren B."/>
        </authorList>
    </citation>
    <scope>NUCLEOTIDE SEQUENCE [LARGE SCALE GENOMIC DNA]</scope>
    <source>
        <strain evidence="3">ATCC 50505</strain>
    </source>
</reference>